<protein>
    <submittedName>
        <fullName evidence="2">Uncharacterized protein</fullName>
    </submittedName>
</protein>
<name>A0A7H4LDF1_WHEAT</name>
<dbReference type="PANTHER" id="PTHR33115:SF73">
    <property type="entry name" value="OS07G0649300 PROTEIN"/>
    <property type="match status" value="1"/>
</dbReference>
<feature type="region of interest" description="Disordered" evidence="1">
    <location>
        <begin position="137"/>
        <end position="156"/>
    </location>
</feature>
<organism evidence="2 3">
    <name type="scientific">Triticum aestivum</name>
    <name type="common">Wheat</name>
    <dbReference type="NCBI Taxonomy" id="4565"/>
    <lineage>
        <taxon>Eukaryota</taxon>
        <taxon>Viridiplantae</taxon>
        <taxon>Streptophyta</taxon>
        <taxon>Embryophyta</taxon>
        <taxon>Tracheophyta</taxon>
        <taxon>Spermatophyta</taxon>
        <taxon>Magnoliopsida</taxon>
        <taxon>Liliopsida</taxon>
        <taxon>Poales</taxon>
        <taxon>Poaceae</taxon>
        <taxon>BOP clade</taxon>
        <taxon>Pooideae</taxon>
        <taxon>Triticodae</taxon>
        <taxon>Triticeae</taxon>
        <taxon>Triticinae</taxon>
        <taxon>Triticum</taxon>
    </lineage>
</organism>
<gene>
    <name evidence="2" type="ORF">CAMPLR22A2D_LOCUS1239</name>
</gene>
<dbReference type="Proteomes" id="UP000280104">
    <property type="component" value="Chromosome II"/>
</dbReference>
<dbReference type="PANTHER" id="PTHR33115">
    <property type="entry name" value="ARM REPEAT SUPERFAMILY PROTEIN"/>
    <property type="match status" value="1"/>
</dbReference>
<dbReference type="EMBL" id="LS480641">
    <property type="protein sequence ID" value="SPT16639.1"/>
    <property type="molecule type" value="Genomic_DNA"/>
</dbReference>
<dbReference type="Gramene" id="TraesLDM2D03G01126110.1">
    <property type="protein sequence ID" value="TraesLDM2D03G01126110.1"/>
    <property type="gene ID" value="TraesLDM2D03G01126110"/>
</dbReference>
<evidence type="ECO:0000256" key="1">
    <source>
        <dbReference type="SAM" id="MobiDB-lite"/>
    </source>
</evidence>
<sequence>MANVAEHGVQMPADPPSGKAAAAPEMGLNLFIRFVALIERLGDALGTLAFTWATVVLLGGYANSNDLGSDFGVLTAIVFLEALRRKPAVAPSTMQHQLDRAAGWCDAVAAAQRLKGSITGGKRGGAKAGTANEMGVGTAAGGESGSRCPKAEDFGGEDQSRTVVSVVGWRDPHVGGGL</sequence>
<dbReference type="AlphaFoldDB" id="A0A7H4LDF1"/>
<evidence type="ECO:0000313" key="3">
    <source>
        <dbReference type="Proteomes" id="UP000280104"/>
    </source>
</evidence>
<proteinExistence type="predicted"/>
<evidence type="ECO:0000313" key="2">
    <source>
        <dbReference type="EMBL" id="SPT16639.1"/>
    </source>
</evidence>
<reference evidence="2 3" key="1">
    <citation type="submission" date="2018-05" db="EMBL/GenBank/DDBJ databases">
        <authorList>
            <person name="Thind KAUR A."/>
        </authorList>
    </citation>
    <scope>NUCLEOTIDE SEQUENCE [LARGE SCALE GENOMIC DNA]</scope>
</reference>
<feature type="region of interest" description="Disordered" evidence="1">
    <location>
        <begin position="1"/>
        <end position="20"/>
    </location>
</feature>
<accession>A0A7H4LDF1</accession>